<dbReference type="EMBL" id="JAUKPO010000001">
    <property type="protein sequence ID" value="MDO1445241.1"/>
    <property type="molecule type" value="Genomic_DNA"/>
</dbReference>
<gene>
    <name evidence="2" type="ORF">Q0590_03215</name>
</gene>
<evidence type="ECO:0000256" key="1">
    <source>
        <dbReference type="SAM" id="SignalP"/>
    </source>
</evidence>
<comment type="caution">
    <text evidence="2">The sequence shown here is derived from an EMBL/GenBank/DDBJ whole genome shotgun (WGS) entry which is preliminary data.</text>
</comment>
<evidence type="ECO:0000313" key="2">
    <source>
        <dbReference type="EMBL" id="MDO1445241.1"/>
    </source>
</evidence>
<evidence type="ECO:0000313" key="3">
    <source>
        <dbReference type="Proteomes" id="UP001168528"/>
    </source>
</evidence>
<reference evidence="2" key="1">
    <citation type="submission" date="2023-07" db="EMBL/GenBank/DDBJ databases">
        <title>The genome sequence of Rhodocytophaga aerolata KACC 12507.</title>
        <authorList>
            <person name="Zhang X."/>
        </authorList>
    </citation>
    <scope>NUCLEOTIDE SEQUENCE</scope>
    <source>
        <strain evidence="2">KACC 12507</strain>
    </source>
</reference>
<dbReference type="RefSeq" id="WP_302036031.1">
    <property type="nucleotide sequence ID" value="NZ_JAUKPO010000001.1"/>
</dbReference>
<organism evidence="2 3">
    <name type="scientific">Rhodocytophaga aerolata</name>
    <dbReference type="NCBI Taxonomy" id="455078"/>
    <lineage>
        <taxon>Bacteria</taxon>
        <taxon>Pseudomonadati</taxon>
        <taxon>Bacteroidota</taxon>
        <taxon>Cytophagia</taxon>
        <taxon>Cytophagales</taxon>
        <taxon>Rhodocytophagaceae</taxon>
        <taxon>Rhodocytophaga</taxon>
    </lineage>
</organism>
<keyword evidence="3" id="KW-1185">Reference proteome</keyword>
<keyword evidence="1" id="KW-0732">Signal</keyword>
<evidence type="ECO:0008006" key="4">
    <source>
        <dbReference type="Google" id="ProtNLM"/>
    </source>
</evidence>
<accession>A0ABT8R0P3</accession>
<feature type="chain" id="PRO_5045329906" description="PorT family protein" evidence="1">
    <location>
        <begin position="29"/>
        <end position="239"/>
    </location>
</feature>
<dbReference type="Proteomes" id="UP001168528">
    <property type="component" value="Unassembled WGS sequence"/>
</dbReference>
<name>A0ABT8R0P3_9BACT</name>
<feature type="signal peptide" evidence="1">
    <location>
        <begin position="1"/>
        <end position="28"/>
    </location>
</feature>
<sequence length="239" mass="26731">MKLIRTPFYRIILLIVVAFLQHTSVVQAQDTLASKSALKVTRFLEVGVSANAYRGDLSASYQKWNPAFQAGLKLNFKKRVNSHINLGVGSVSGENLMYTVTAENGSAATPNTFFKTNFIAVNYDLQVHLLKYKGLMVYVSQGLGIIRYEPKDAQNNKLLADFSSRASNELYSNVSVVLPTQAGVTYILPNGYGIGFQAGWLNLQNDYIDNISQWGTRQKKDNILMYRFAFMVPLTYTSN</sequence>
<proteinExistence type="predicted"/>
<protein>
    <recommendedName>
        <fullName evidence="4">PorT family protein</fullName>
    </recommendedName>
</protein>